<feature type="transmembrane region" description="Helical" evidence="9">
    <location>
        <begin position="276"/>
        <end position="295"/>
    </location>
</feature>
<feature type="domain" description="Major facilitator superfamily (MFS) profile" evidence="10">
    <location>
        <begin position="20"/>
        <end position="501"/>
    </location>
</feature>
<feature type="transmembrane region" description="Helical" evidence="9">
    <location>
        <begin position="340"/>
        <end position="359"/>
    </location>
</feature>
<evidence type="ECO:0000256" key="2">
    <source>
        <dbReference type="ARBA" id="ARBA00007520"/>
    </source>
</evidence>
<comment type="caution">
    <text evidence="11">The sequence shown here is derived from an EMBL/GenBank/DDBJ whole genome shotgun (WGS) entry which is preliminary data.</text>
</comment>
<feature type="transmembrane region" description="Helical" evidence="9">
    <location>
        <begin position="143"/>
        <end position="161"/>
    </location>
</feature>
<evidence type="ECO:0000256" key="4">
    <source>
        <dbReference type="ARBA" id="ARBA00022475"/>
    </source>
</evidence>
<feature type="transmembrane region" description="Helical" evidence="9">
    <location>
        <begin position="55"/>
        <end position="74"/>
    </location>
</feature>
<keyword evidence="6 9" id="KW-1133">Transmembrane helix</keyword>
<evidence type="ECO:0000259" key="10">
    <source>
        <dbReference type="PROSITE" id="PS50850"/>
    </source>
</evidence>
<proteinExistence type="inferred from homology"/>
<keyword evidence="5 9" id="KW-0812">Transmembrane</keyword>
<feature type="transmembrane region" description="Helical" evidence="9">
    <location>
        <begin position="365"/>
        <end position="390"/>
    </location>
</feature>
<dbReference type="PROSITE" id="PS50850">
    <property type="entry name" value="MFS"/>
    <property type="match status" value="1"/>
</dbReference>
<dbReference type="InterPro" id="IPR011701">
    <property type="entry name" value="MFS"/>
</dbReference>
<feature type="transmembrane region" description="Helical" evidence="9">
    <location>
        <begin position="117"/>
        <end position="136"/>
    </location>
</feature>
<dbReference type="CDD" id="cd17502">
    <property type="entry name" value="MFS_Azr1_MDR_like"/>
    <property type="match status" value="1"/>
</dbReference>
<evidence type="ECO:0000256" key="5">
    <source>
        <dbReference type="ARBA" id="ARBA00022692"/>
    </source>
</evidence>
<evidence type="ECO:0000256" key="1">
    <source>
        <dbReference type="ARBA" id="ARBA00004651"/>
    </source>
</evidence>
<feature type="transmembrane region" description="Helical" evidence="9">
    <location>
        <begin position="86"/>
        <end position="111"/>
    </location>
</feature>
<protein>
    <submittedName>
        <fullName evidence="11">EmrB/QacA subfamily drug resistance transporter</fullName>
    </submittedName>
</protein>
<dbReference type="EMBL" id="JACCBV010000001">
    <property type="protein sequence ID" value="NYE18976.1"/>
    <property type="molecule type" value="Genomic_DNA"/>
</dbReference>
<dbReference type="Gene3D" id="1.20.1720.10">
    <property type="entry name" value="Multidrug resistance protein D"/>
    <property type="match status" value="1"/>
</dbReference>
<evidence type="ECO:0000313" key="12">
    <source>
        <dbReference type="Proteomes" id="UP000576969"/>
    </source>
</evidence>
<gene>
    <name evidence="11" type="ORF">BJ991_001004</name>
</gene>
<dbReference type="InterPro" id="IPR004638">
    <property type="entry name" value="EmrB-like"/>
</dbReference>
<feature type="transmembrane region" description="Helical" evidence="9">
    <location>
        <begin position="307"/>
        <end position="333"/>
    </location>
</feature>
<feature type="region of interest" description="Disordered" evidence="8">
    <location>
        <begin position="524"/>
        <end position="565"/>
    </location>
</feature>
<feature type="transmembrane region" description="Helical" evidence="9">
    <location>
        <begin position="173"/>
        <end position="193"/>
    </location>
</feature>
<dbReference type="InterPro" id="IPR036259">
    <property type="entry name" value="MFS_trans_sf"/>
</dbReference>
<evidence type="ECO:0000256" key="6">
    <source>
        <dbReference type="ARBA" id="ARBA00022989"/>
    </source>
</evidence>
<dbReference type="PRINTS" id="PR01035">
    <property type="entry name" value="TCRTETA"/>
</dbReference>
<feature type="transmembrane region" description="Helical" evidence="9">
    <location>
        <begin position="411"/>
        <end position="433"/>
    </location>
</feature>
<reference evidence="11 12" key="1">
    <citation type="submission" date="2020-07" db="EMBL/GenBank/DDBJ databases">
        <title>Sequencing the genomes of 1000 actinobacteria strains.</title>
        <authorList>
            <person name="Klenk H.-P."/>
        </authorList>
    </citation>
    <scope>NUCLEOTIDE SEQUENCE [LARGE SCALE GENOMIC DNA]</scope>
    <source>
        <strain evidence="11 12">DSM 24662</strain>
    </source>
</reference>
<dbReference type="InterPro" id="IPR001958">
    <property type="entry name" value="Tet-R_TetA/multi-R_MdtG-like"/>
</dbReference>
<dbReference type="FunFam" id="1.20.1720.10:FF:000004">
    <property type="entry name" value="EmrB/QacA family drug resistance transporter"/>
    <property type="match status" value="1"/>
</dbReference>
<keyword evidence="3" id="KW-0813">Transport</keyword>
<feature type="transmembrane region" description="Helical" evidence="9">
    <location>
        <begin position="474"/>
        <end position="496"/>
    </location>
</feature>
<accession>A0A7Y9GM30</accession>
<evidence type="ECO:0000256" key="3">
    <source>
        <dbReference type="ARBA" id="ARBA00022448"/>
    </source>
</evidence>
<evidence type="ECO:0000256" key="9">
    <source>
        <dbReference type="SAM" id="Phobius"/>
    </source>
</evidence>
<keyword evidence="4" id="KW-1003">Cell membrane</keyword>
<feature type="transmembrane region" description="Helical" evidence="9">
    <location>
        <begin position="233"/>
        <end position="255"/>
    </location>
</feature>
<evidence type="ECO:0000256" key="7">
    <source>
        <dbReference type="ARBA" id="ARBA00023136"/>
    </source>
</evidence>
<comment type="similarity">
    <text evidence="2">Belongs to the major facilitator superfamily. TCR/Tet family.</text>
</comment>
<name>A0A7Y9GM30_9MICO</name>
<dbReference type="RefSeq" id="WP_179488007.1">
    <property type="nucleotide sequence ID" value="NZ_JACCBV010000001.1"/>
</dbReference>
<dbReference type="PANTHER" id="PTHR23501">
    <property type="entry name" value="MAJOR FACILITATOR SUPERFAMILY"/>
    <property type="match status" value="1"/>
</dbReference>
<dbReference type="GO" id="GO:0022857">
    <property type="term" value="F:transmembrane transporter activity"/>
    <property type="evidence" value="ECO:0007669"/>
    <property type="project" value="InterPro"/>
</dbReference>
<dbReference type="AlphaFoldDB" id="A0A7Y9GM30"/>
<dbReference type="Pfam" id="PF07690">
    <property type="entry name" value="MFS_1"/>
    <property type="match status" value="2"/>
</dbReference>
<dbReference type="InterPro" id="IPR020846">
    <property type="entry name" value="MFS_dom"/>
</dbReference>
<comment type="subcellular location">
    <subcellularLocation>
        <location evidence="1">Cell membrane</location>
        <topology evidence="1">Multi-pass membrane protein</topology>
    </subcellularLocation>
</comment>
<dbReference type="Proteomes" id="UP000576969">
    <property type="component" value="Unassembled WGS sequence"/>
</dbReference>
<organism evidence="11 12">
    <name type="scientific">Microbacterium immunditiarum</name>
    <dbReference type="NCBI Taxonomy" id="337480"/>
    <lineage>
        <taxon>Bacteria</taxon>
        <taxon>Bacillati</taxon>
        <taxon>Actinomycetota</taxon>
        <taxon>Actinomycetes</taxon>
        <taxon>Micrococcales</taxon>
        <taxon>Microbacteriaceae</taxon>
        <taxon>Microbacterium</taxon>
    </lineage>
</organism>
<dbReference type="PANTHER" id="PTHR23501:SF197">
    <property type="entry name" value="COMD"/>
    <property type="match status" value="1"/>
</dbReference>
<evidence type="ECO:0000256" key="8">
    <source>
        <dbReference type="SAM" id="MobiDB-lite"/>
    </source>
</evidence>
<dbReference type="NCBIfam" id="TIGR00711">
    <property type="entry name" value="efflux_EmrB"/>
    <property type="match status" value="1"/>
</dbReference>
<dbReference type="GO" id="GO:0005886">
    <property type="term" value="C:plasma membrane"/>
    <property type="evidence" value="ECO:0007669"/>
    <property type="project" value="UniProtKB-SubCell"/>
</dbReference>
<sequence>MTARAIRKQSHASRRGIFLLFFGLILAMLLAGLSQTALSAAMPTMVGELGGVDQMLWVMTAYILASTIMMPIYGKMSDLIGRKVPLIAAIVLFMVGSVIGALAPDMGILIVGRVVQGIGGGGLIILSQTIIAAVVPARERGKYMGIMGAVFAVSSVAGPLLGGWLTEQFDWRWAFWMNVPLGLLALAAAIWLLHLPKGSNSKPKIDVLGVMTMAGATTSLILVASWGGNDYAWNSPVILCLIATTVILAALFVFVERRAAEPIIPPGLFHDRNFNLTTAAALLVGVTMFGVNGYLPTYLQMTLGADATMAGILMVPMMGAMLVSSVGSGWLVSAYGRYKWMPIAGTALIAGALALLRTLTPETPLWLFCSYLGTMGIGLGVNMQILVLVVQNSFTDRVVGTATAANNFFRQIGASLGSAVIGSLFAVRLVAIIGERLPAGASARVGDISSLTPHSVLSLPNRLHSIVAHGYNDALAPLFLGMVPLAVIAMLLLCFVKEVPLKTTIERDILPDAISEGQLIIEHNGGAGDADVPRPPARRSRRVTDSRGSRRAAPSGCPTGSTPVI</sequence>
<feature type="transmembrane region" description="Helical" evidence="9">
    <location>
        <begin position="205"/>
        <end position="227"/>
    </location>
</feature>
<keyword evidence="7 9" id="KW-0472">Membrane</keyword>
<dbReference type="Gene3D" id="1.20.1250.20">
    <property type="entry name" value="MFS general substrate transporter like domains"/>
    <property type="match status" value="1"/>
</dbReference>
<keyword evidence="12" id="KW-1185">Reference proteome</keyword>
<dbReference type="SUPFAM" id="SSF103473">
    <property type="entry name" value="MFS general substrate transporter"/>
    <property type="match status" value="1"/>
</dbReference>
<evidence type="ECO:0000313" key="11">
    <source>
        <dbReference type="EMBL" id="NYE18976.1"/>
    </source>
</evidence>